<keyword evidence="3 12" id="KW-0378">Hydrolase</keyword>
<dbReference type="EC" id="5.6.2.4" evidence="9"/>
<dbReference type="Pfam" id="PF13361">
    <property type="entry name" value="UvrD_C"/>
    <property type="match status" value="1"/>
</dbReference>
<organism evidence="15 16">
    <name type="scientific">Oceanospirillum sediminis</name>
    <dbReference type="NCBI Taxonomy" id="2760088"/>
    <lineage>
        <taxon>Bacteria</taxon>
        <taxon>Pseudomonadati</taxon>
        <taxon>Pseudomonadota</taxon>
        <taxon>Gammaproteobacteria</taxon>
        <taxon>Oceanospirillales</taxon>
        <taxon>Oceanospirillaceae</taxon>
        <taxon>Oceanospirillum</taxon>
    </lineage>
</organism>
<dbReference type="GO" id="GO:0016787">
    <property type="term" value="F:hydrolase activity"/>
    <property type="evidence" value="ECO:0007669"/>
    <property type="project" value="UniProtKB-UniRule"/>
</dbReference>
<dbReference type="CDD" id="cd17932">
    <property type="entry name" value="DEXQc_UvrD"/>
    <property type="match status" value="1"/>
</dbReference>
<dbReference type="InterPro" id="IPR014016">
    <property type="entry name" value="UvrD-like_ATP-bd"/>
</dbReference>
<dbReference type="InterPro" id="IPR000212">
    <property type="entry name" value="DNA_helicase_UvrD/REP"/>
</dbReference>
<dbReference type="PROSITE" id="PS51217">
    <property type="entry name" value="UVRD_HELICASE_CTER"/>
    <property type="match status" value="1"/>
</dbReference>
<dbReference type="Gene3D" id="1.10.486.10">
    <property type="entry name" value="PCRA, domain 4"/>
    <property type="match status" value="1"/>
</dbReference>
<accession>A0A839IR88</accession>
<comment type="caution">
    <text evidence="15">The sequence shown here is derived from an EMBL/GenBank/DDBJ whole genome shotgun (WGS) entry which is preliminary data.</text>
</comment>
<evidence type="ECO:0000256" key="8">
    <source>
        <dbReference type="ARBA" id="ARBA00034617"/>
    </source>
</evidence>
<evidence type="ECO:0000313" key="15">
    <source>
        <dbReference type="EMBL" id="MBB1487458.1"/>
    </source>
</evidence>
<comment type="catalytic activity">
    <reaction evidence="11">
        <text>ATP + H2O = ADP + phosphate + H(+)</text>
        <dbReference type="Rhea" id="RHEA:13065"/>
        <dbReference type="ChEBI" id="CHEBI:15377"/>
        <dbReference type="ChEBI" id="CHEBI:15378"/>
        <dbReference type="ChEBI" id="CHEBI:30616"/>
        <dbReference type="ChEBI" id="CHEBI:43474"/>
        <dbReference type="ChEBI" id="CHEBI:456216"/>
        <dbReference type="EC" id="5.6.2.4"/>
    </reaction>
</comment>
<dbReference type="GO" id="GO:0000725">
    <property type="term" value="P:recombinational repair"/>
    <property type="evidence" value="ECO:0007669"/>
    <property type="project" value="TreeGrafter"/>
</dbReference>
<keyword evidence="5 12" id="KW-0067">ATP-binding</keyword>
<dbReference type="EMBL" id="JACJFM010000015">
    <property type="protein sequence ID" value="MBB1487458.1"/>
    <property type="molecule type" value="Genomic_DNA"/>
</dbReference>
<dbReference type="PANTHER" id="PTHR11070:SF2">
    <property type="entry name" value="ATP-DEPENDENT DNA HELICASE SRS2"/>
    <property type="match status" value="1"/>
</dbReference>
<reference evidence="15 16" key="1">
    <citation type="submission" date="2020-08" db="EMBL/GenBank/DDBJ databases">
        <title>Oceanospirillum sp. nov. isolated from marine sediment.</title>
        <authorList>
            <person name="Ji X."/>
        </authorList>
    </citation>
    <scope>NUCLEOTIDE SEQUENCE [LARGE SCALE GENOMIC DNA]</scope>
    <source>
        <strain evidence="15 16">D5</strain>
    </source>
</reference>
<dbReference type="GO" id="GO:0003677">
    <property type="term" value="F:DNA binding"/>
    <property type="evidence" value="ECO:0007669"/>
    <property type="project" value="UniProtKB-KW"/>
</dbReference>
<dbReference type="InterPro" id="IPR014017">
    <property type="entry name" value="DNA_helicase_UvrD-like_C"/>
</dbReference>
<dbReference type="GO" id="GO:0005524">
    <property type="term" value="F:ATP binding"/>
    <property type="evidence" value="ECO:0007669"/>
    <property type="project" value="UniProtKB-UniRule"/>
</dbReference>
<keyword evidence="2 12" id="KW-0547">Nucleotide-binding</keyword>
<dbReference type="GO" id="GO:0043138">
    <property type="term" value="F:3'-5' DNA helicase activity"/>
    <property type="evidence" value="ECO:0007669"/>
    <property type="project" value="UniProtKB-EC"/>
</dbReference>
<comment type="catalytic activity">
    <reaction evidence="8">
        <text>Couples ATP hydrolysis with the unwinding of duplex DNA by translocating in the 3'-5' direction.</text>
        <dbReference type="EC" id="5.6.2.4"/>
    </reaction>
</comment>
<feature type="binding site" evidence="12">
    <location>
        <begin position="23"/>
        <end position="30"/>
    </location>
    <ligand>
        <name>ATP</name>
        <dbReference type="ChEBI" id="CHEBI:30616"/>
    </ligand>
</feature>
<evidence type="ECO:0000256" key="6">
    <source>
        <dbReference type="ARBA" id="ARBA00023125"/>
    </source>
</evidence>
<evidence type="ECO:0000313" key="16">
    <source>
        <dbReference type="Proteomes" id="UP000565262"/>
    </source>
</evidence>
<proteinExistence type="inferred from homology"/>
<dbReference type="InterPro" id="IPR013986">
    <property type="entry name" value="DExx_box_DNA_helicase_dom_sf"/>
</dbReference>
<dbReference type="Pfam" id="PF00580">
    <property type="entry name" value="UvrD-helicase"/>
    <property type="match status" value="1"/>
</dbReference>
<feature type="domain" description="UvrD-like helicase C-terminal" evidence="14">
    <location>
        <begin position="296"/>
        <end position="562"/>
    </location>
</feature>
<evidence type="ECO:0000259" key="14">
    <source>
        <dbReference type="PROSITE" id="PS51217"/>
    </source>
</evidence>
<evidence type="ECO:0000256" key="9">
    <source>
        <dbReference type="ARBA" id="ARBA00034808"/>
    </source>
</evidence>
<feature type="domain" description="UvrD-like helicase ATP-binding" evidence="13">
    <location>
        <begin position="2"/>
        <end position="295"/>
    </location>
</feature>
<keyword evidence="7" id="KW-0413">Isomerase</keyword>
<evidence type="ECO:0000256" key="1">
    <source>
        <dbReference type="ARBA" id="ARBA00009922"/>
    </source>
</evidence>
<dbReference type="Proteomes" id="UP000565262">
    <property type="component" value="Unassembled WGS sequence"/>
</dbReference>
<name>A0A839IR88_9GAMM</name>
<evidence type="ECO:0000256" key="3">
    <source>
        <dbReference type="ARBA" id="ARBA00022801"/>
    </source>
</evidence>
<dbReference type="AlphaFoldDB" id="A0A839IR88"/>
<dbReference type="SUPFAM" id="SSF52540">
    <property type="entry name" value="P-loop containing nucleoside triphosphate hydrolases"/>
    <property type="match status" value="1"/>
</dbReference>
<dbReference type="RefSeq" id="WP_182809238.1">
    <property type="nucleotide sequence ID" value="NZ_JACJFM010000015.1"/>
</dbReference>
<evidence type="ECO:0000256" key="12">
    <source>
        <dbReference type="PROSITE-ProRule" id="PRU00560"/>
    </source>
</evidence>
<sequence length="763" mass="86590">MIQLTEQQENVIQHRTGHARVMAVAGSGKTTTLVHRVLHLLAQGANPRRILVLMYNKAAREDFARKLRLSAADSSMGGHPLPDVRTFHSIGHKLCQSLQRWGVLPGRQLIQEGWPYEKLVREAIHRSLSDASDQLQRKALDKDYLEAFLQFTERVKADLIRPDDQFQRLNLPDDQIYFIDAFGHLEEIMAAQGVMTFSDLIYRPVMAVIAQPELKTRISDHMDHIIVDEYQDINPIQQYLLTLLSGSRASVMVVGDVDQCIYEWRGARPEFMLSQFSAEFSPCQSYSLNYSFRYGHALSLCANHVISHNRQRDNQLCLSVDTHAPTDIRVLKDIGDLTACFSQSDDFQSAEVSAVLVRSWSLSVPVQLHFLREGIPFRLMQQSQFVFNQPMINQFLTYFRLVCQPVNQPVSSDWLVPCLSFPPLFLSNREQQNVVSYVQQQGIDPDAICDRLNLKPYGKKRLKKRLNFILHLSRLSPDQPAGPLVIDILKETDAWEMIDKAAATREQSEEKKKTLQALAAYIRQQRCNISQFLAMIDEQQQSGGSLVNRRGVTISTVHGAKGLEWDRVVLAGLAEGHFPCYQNLADFSLKDEESERRLFYVALTRAKKQLLLLTDNGLNDDSKKKRSRFLGEMQLQASYSVADLLYKEHAAQSSVEGVKPERTGHSVQVERPELIQQYLTFFNSAIDVTAIANPVAVRTSYRKPGTGVAEVPYRIGDQLVHKAFGEGVLLEISAEQSNRITVEFKNGDKKVLLADRAPLDWLN</sequence>
<keyword evidence="16" id="KW-1185">Reference proteome</keyword>
<evidence type="ECO:0000256" key="4">
    <source>
        <dbReference type="ARBA" id="ARBA00022806"/>
    </source>
</evidence>
<gene>
    <name evidence="15" type="ORF">H4O21_12655</name>
</gene>
<evidence type="ECO:0000256" key="11">
    <source>
        <dbReference type="ARBA" id="ARBA00048988"/>
    </source>
</evidence>
<dbReference type="Gene3D" id="1.10.10.160">
    <property type="match status" value="1"/>
</dbReference>
<dbReference type="PROSITE" id="PS51198">
    <property type="entry name" value="UVRD_HELICASE_ATP_BIND"/>
    <property type="match status" value="1"/>
</dbReference>
<protein>
    <recommendedName>
        <fullName evidence="9">DNA 3'-5' helicase</fullName>
        <ecNumber evidence="9">5.6.2.4</ecNumber>
    </recommendedName>
    <alternativeName>
        <fullName evidence="10">DNA 3'-5' helicase II</fullName>
    </alternativeName>
</protein>
<keyword evidence="6" id="KW-0238">DNA-binding</keyword>
<evidence type="ECO:0000256" key="2">
    <source>
        <dbReference type="ARBA" id="ARBA00022741"/>
    </source>
</evidence>
<evidence type="ECO:0000256" key="5">
    <source>
        <dbReference type="ARBA" id="ARBA00022840"/>
    </source>
</evidence>
<comment type="similarity">
    <text evidence="1">Belongs to the helicase family. UvrD subfamily.</text>
</comment>
<dbReference type="PANTHER" id="PTHR11070">
    <property type="entry name" value="UVRD / RECB / PCRA DNA HELICASE FAMILY MEMBER"/>
    <property type="match status" value="1"/>
</dbReference>
<keyword evidence="4 12" id="KW-0347">Helicase</keyword>
<evidence type="ECO:0000259" key="13">
    <source>
        <dbReference type="PROSITE" id="PS51198"/>
    </source>
</evidence>
<dbReference type="InterPro" id="IPR027417">
    <property type="entry name" value="P-loop_NTPase"/>
</dbReference>
<dbReference type="Gene3D" id="3.40.50.300">
    <property type="entry name" value="P-loop containing nucleotide triphosphate hydrolases"/>
    <property type="match status" value="2"/>
</dbReference>
<evidence type="ECO:0000256" key="10">
    <source>
        <dbReference type="ARBA" id="ARBA00034923"/>
    </source>
</evidence>
<evidence type="ECO:0000256" key="7">
    <source>
        <dbReference type="ARBA" id="ARBA00023235"/>
    </source>
</evidence>